<organism evidence="2 3">
    <name type="scientific">Bifidobacterium longum</name>
    <dbReference type="NCBI Taxonomy" id="216816"/>
    <lineage>
        <taxon>Bacteria</taxon>
        <taxon>Bacillati</taxon>
        <taxon>Actinomycetota</taxon>
        <taxon>Actinomycetes</taxon>
        <taxon>Bifidobacteriales</taxon>
        <taxon>Bifidobacteriaceae</taxon>
        <taxon>Bifidobacterium</taxon>
    </lineage>
</organism>
<dbReference type="EMBL" id="PJEG01000010">
    <property type="protein sequence ID" value="PKD15215.1"/>
    <property type="molecule type" value="Genomic_DNA"/>
</dbReference>
<gene>
    <name evidence="2" type="ORF">APC1461_0744</name>
</gene>
<dbReference type="AlphaFoldDB" id="A0A2N0TKD7"/>
<dbReference type="Pfam" id="PF06114">
    <property type="entry name" value="Peptidase_M78"/>
    <property type="match status" value="1"/>
</dbReference>
<dbReference type="RefSeq" id="WP_101027590.1">
    <property type="nucleotide sequence ID" value="NZ_PJEG01000010.1"/>
</dbReference>
<reference evidence="2 3" key="1">
    <citation type="submission" date="2017-12" db="EMBL/GenBank/DDBJ databases">
        <title>Bifidobacterium longum APC/DPC strains.</title>
        <authorList>
            <person name="Arboleya S."/>
        </authorList>
    </citation>
    <scope>NUCLEOTIDE SEQUENCE [LARGE SCALE GENOMIC DNA]</scope>
    <source>
        <strain evidence="2 3">APC1461</strain>
    </source>
</reference>
<sequence>MNSYHDLLCIAQSMGLQVVEVTINDDRLGSYQHNRRRITLDERLTDNQKRVTLQHEIIHAEHWHDGIAQLLSHDVEEQKTRRETALRLIDPQEYAHAEETYDACPYKIADELGVTVNLVEDYRKILEGMAEPYKMIQR</sequence>
<dbReference type="InterPro" id="IPR010359">
    <property type="entry name" value="IrrE_HExxH"/>
</dbReference>
<name>A0A2N0TKD7_BIFLN</name>
<accession>A0A2N0TKD7</accession>
<comment type="caution">
    <text evidence="2">The sequence shown here is derived from an EMBL/GenBank/DDBJ whole genome shotgun (WGS) entry which is preliminary data.</text>
</comment>
<evidence type="ECO:0000313" key="3">
    <source>
        <dbReference type="Proteomes" id="UP000232928"/>
    </source>
</evidence>
<proteinExistence type="predicted"/>
<feature type="domain" description="IrrE N-terminal-like" evidence="1">
    <location>
        <begin position="14"/>
        <end position="119"/>
    </location>
</feature>
<dbReference type="Gene3D" id="1.10.10.2910">
    <property type="match status" value="1"/>
</dbReference>
<protein>
    <recommendedName>
        <fullName evidence="1">IrrE N-terminal-like domain-containing protein</fullName>
    </recommendedName>
</protein>
<evidence type="ECO:0000313" key="2">
    <source>
        <dbReference type="EMBL" id="PKD15215.1"/>
    </source>
</evidence>
<dbReference type="Proteomes" id="UP000232928">
    <property type="component" value="Unassembled WGS sequence"/>
</dbReference>
<evidence type="ECO:0000259" key="1">
    <source>
        <dbReference type="Pfam" id="PF06114"/>
    </source>
</evidence>